<protein>
    <submittedName>
        <fullName evidence="2">Uncharacterized protein</fullName>
    </submittedName>
</protein>
<evidence type="ECO:0000313" key="3">
    <source>
        <dbReference type="Proteomes" id="UP000266841"/>
    </source>
</evidence>
<feature type="non-terminal residue" evidence="2">
    <location>
        <position position="38"/>
    </location>
</feature>
<reference evidence="2 3" key="1">
    <citation type="journal article" date="2012" name="Genome Biol.">
        <title>Genome and low-iron response of an oceanic diatom adapted to chronic iron limitation.</title>
        <authorList>
            <person name="Lommer M."/>
            <person name="Specht M."/>
            <person name="Roy A.S."/>
            <person name="Kraemer L."/>
            <person name="Andreson R."/>
            <person name="Gutowska M.A."/>
            <person name="Wolf J."/>
            <person name="Bergner S.V."/>
            <person name="Schilhabel M.B."/>
            <person name="Klostermeier U.C."/>
            <person name="Beiko R.G."/>
            <person name="Rosenstiel P."/>
            <person name="Hippler M."/>
            <person name="Laroche J."/>
        </authorList>
    </citation>
    <scope>NUCLEOTIDE SEQUENCE [LARGE SCALE GENOMIC DNA]</scope>
    <source>
        <strain evidence="2 3">CCMP1005</strain>
    </source>
</reference>
<evidence type="ECO:0000256" key="1">
    <source>
        <dbReference type="SAM" id="MobiDB-lite"/>
    </source>
</evidence>
<comment type="caution">
    <text evidence="2">The sequence shown here is derived from an EMBL/GenBank/DDBJ whole genome shotgun (WGS) entry which is preliminary data.</text>
</comment>
<name>K0RSR7_THAOC</name>
<keyword evidence="3" id="KW-1185">Reference proteome</keyword>
<gene>
    <name evidence="2" type="ORF">THAOC_23156</name>
</gene>
<sequence>MASRNEYSTPDFGGGIDSSAIPAARNTVASSNKDRDWH</sequence>
<dbReference type="Proteomes" id="UP000266841">
    <property type="component" value="Unassembled WGS sequence"/>
</dbReference>
<proteinExistence type="predicted"/>
<feature type="region of interest" description="Disordered" evidence="1">
    <location>
        <begin position="1"/>
        <end position="38"/>
    </location>
</feature>
<dbReference type="AlphaFoldDB" id="K0RSR7"/>
<accession>K0RSR7</accession>
<organism evidence="2 3">
    <name type="scientific">Thalassiosira oceanica</name>
    <name type="common">Marine diatom</name>
    <dbReference type="NCBI Taxonomy" id="159749"/>
    <lineage>
        <taxon>Eukaryota</taxon>
        <taxon>Sar</taxon>
        <taxon>Stramenopiles</taxon>
        <taxon>Ochrophyta</taxon>
        <taxon>Bacillariophyta</taxon>
        <taxon>Coscinodiscophyceae</taxon>
        <taxon>Thalassiosirophycidae</taxon>
        <taxon>Thalassiosirales</taxon>
        <taxon>Thalassiosiraceae</taxon>
        <taxon>Thalassiosira</taxon>
    </lineage>
</organism>
<dbReference type="EMBL" id="AGNL01030276">
    <property type="protein sequence ID" value="EJK56868.1"/>
    <property type="molecule type" value="Genomic_DNA"/>
</dbReference>
<evidence type="ECO:0000313" key="2">
    <source>
        <dbReference type="EMBL" id="EJK56868.1"/>
    </source>
</evidence>